<accession>A0A9D9HED4</accession>
<proteinExistence type="predicted"/>
<dbReference type="InterPro" id="IPR035992">
    <property type="entry name" value="Ricin_B-like_lectins"/>
</dbReference>
<dbReference type="CDD" id="cd00161">
    <property type="entry name" value="beta-trefoil_Ricin-like"/>
    <property type="match status" value="1"/>
</dbReference>
<reference evidence="1" key="2">
    <citation type="journal article" date="2021" name="PeerJ">
        <title>Extensive microbial diversity within the chicken gut microbiome revealed by metagenomics and culture.</title>
        <authorList>
            <person name="Gilroy R."/>
            <person name="Ravi A."/>
            <person name="Getino M."/>
            <person name="Pursley I."/>
            <person name="Horton D.L."/>
            <person name="Alikhan N.F."/>
            <person name="Baker D."/>
            <person name="Gharbi K."/>
            <person name="Hall N."/>
            <person name="Watson M."/>
            <person name="Adriaenssens E.M."/>
            <person name="Foster-Nyarko E."/>
            <person name="Jarju S."/>
            <person name="Secka A."/>
            <person name="Antonio M."/>
            <person name="Oren A."/>
            <person name="Chaudhuri R.R."/>
            <person name="La Ragione R."/>
            <person name="Hildebrand F."/>
            <person name="Pallen M.J."/>
        </authorList>
    </citation>
    <scope>NUCLEOTIDE SEQUENCE</scope>
    <source>
        <strain evidence="1">20514</strain>
    </source>
</reference>
<reference evidence="1" key="1">
    <citation type="submission" date="2020-10" db="EMBL/GenBank/DDBJ databases">
        <authorList>
            <person name="Gilroy R."/>
        </authorList>
    </citation>
    <scope>NUCLEOTIDE SEQUENCE</scope>
    <source>
        <strain evidence="1">20514</strain>
    </source>
</reference>
<protein>
    <submittedName>
        <fullName evidence="1">Uncharacterized protein</fullName>
    </submittedName>
</protein>
<evidence type="ECO:0000313" key="1">
    <source>
        <dbReference type="EMBL" id="MBO8447734.1"/>
    </source>
</evidence>
<dbReference type="AlphaFoldDB" id="A0A9D9HED4"/>
<dbReference type="SUPFAM" id="SSF50370">
    <property type="entry name" value="Ricin B-like lectins"/>
    <property type="match status" value="1"/>
</dbReference>
<sequence length="463" mass="50298">MKNLSIIFLAATIFSAVSCNKEDDADTIFIETEAALPENSSVSWTDGADFSLYSDVPGDQIKRGRGFFCLDSSTSLFGGKISNDESRTAVYAIYPRQSIPYMQNIDVSVPDVQTYGDGSDYEILTAFAPADGNDISNLSFRMLCVKWNIRFKNREDTPQTVTGITLKSESENIPVLGVLESIETGNFTGYGFSDSMTSLLESGISTDGELSFILLPGDLGEKQFTIRVNCEDGTSYSADVKTDTGFGKSGTVMETMIDLNEINADDPGSGGVTEGIYTQITSLDELVDGEYYIAGAMPNASSSKYDLMTDELSGFSYTEDHDDANSTGKKGTGLTGGYGAVSGKWNPGESAVWEFRHEGSFDMKAGNTVKVDGWSIKDSKHDKYLNLDNGQNIGLADYIENTAANSNLLKQRWTLSINSDGTFSIRSIQNSGRYLHYYPDAGSFILTGLNSSSVSNVLIYKKE</sequence>
<organism evidence="1 2">
    <name type="scientific">Candidatus Cryptobacteroides merdigallinarum</name>
    <dbReference type="NCBI Taxonomy" id="2840770"/>
    <lineage>
        <taxon>Bacteria</taxon>
        <taxon>Pseudomonadati</taxon>
        <taxon>Bacteroidota</taxon>
        <taxon>Bacteroidia</taxon>
        <taxon>Bacteroidales</taxon>
        <taxon>Candidatus Cryptobacteroides</taxon>
    </lineage>
</organism>
<dbReference type="EMBL" id="JADIMQ010000008">
    <property type="protein sequence ID" value="MBO8447734.1"/>
    <property type="molecule type" value="Genomic_DNA"/>
</dbReference>
<name>A0A9D9HED4_9BACT</name>
<dbReference type="Proteomes" id="UP000810252">
    <property type="component" value="Unassembled WGS sequence"/>
</dbReference>
<dbReference type="PROSITE" id="PS51257">
    <property type="entry name" value="PROKAR_LIPOPROTEIN"/>
    <property type="match status" value="1"/>
</dbReference>
<dbReference type="Gene3D" id="2.80.10.50">
    <property type="match status" value="1"/>
</dbReference>
<comment type="caution">
    <text evidence="1">The sequence shown here is derived from an EMBL/GenBank/DDBJ whole genome shotgun (WGS) entry which is preliminary data.</text>
</comment>
<evidence type="ECO:0000313" key="2">
    <source>
        <dbReference type="Proteomes" id="UP000810252"/>
    </source>
</evidence>
<gene>
    <name evidence="1" type="ORF">IAC29_00495</name>
</gene>